<dbReference type="GO" id="GO:0004181">
    <property type="term" value="F:metallocarboxypeptidase activity"/>
    <property type="evidence" value="ECO:0007669"/>
    <property type="project" value="InterPro"/>
</dbReference>
<evidence type="ECO:0000313" key="4">
    <source>
        <dbReference type="EMBL" id="ROT75041.1"/>
    </source>
</evidence>
<organism evidence="4 5">
    <name type="scientific">Penaeus vannamei</name>
    <name type="common">Whiteleg shrimp</name>
    <name type="synonym">Litopenaeus vannamei</name>
    <dbReference type="NCBI Taxonomy" id="6689"/>
    <lineage>
        <taxon>Eukaryota</taxon>
        <taxon>Metazoa</taxon>
        <taxon>Ecdysozoa</taxon>
        <taxon>Arthropoda</taxon>
        <taxon>Crustacea</taxon>
        <taxon>Multicrustacea</taxon>
        <taxon>Malacostraca</taxon>
        <taxon>Eumalacostraca</taxon>
        <taxon>Eucarida</taxon>
        <taxon>Decapoda</taxon>
        <taxon>Dendrobranchiata</taxon>
        <taxon>Penaeoidea</taxon>
        <taxon>Penaeidae</taxon>
        <taxon>Penaeus</taxon>
    </lineage>
</organism>
<feature type="region of interest" description="Disordered" evidence="2">
    <location>
        <begin position="36"/>
        <end position="57"/>
    </location>
</feature>
<dbReference type="AlphaFoldDB" id="A0A3R7PKR5"/>
<reference evidence="4 5" key="2">
    <citation type="submission" date="2019-01" db="EMBL/GenBank/DDBJ databases">
        <title>The decoding of complex shrimp genome reveals the adaptation for benthos swimmer, frequently molting mechanism and breeding impact on genome.</title>
        <authorList>
            <person name="Sun Y."/>
            <person name="Gao Y."/>
            <person name="Yu Y."/>
        </authorList>
    </citation>
    <scope>NUCLEOTIDE SEQUENCE [LARGE SCALE GENOMIC DNA]</scope>
    <source>
        <tissue evidence="4">Muscle</tissue>
    </source>
</reference>
<proteinExistence type="inferred from homology"/>
<evidence type="ECO:0000259" key="3">
    <source>
        <dbReference type="Pfam" id="PF00246"/>
    </source>
</evidence>
<sequence>MPFFRGQHHRRHPRPPSIRIHESPCPFLLIAQSGSLASSGERRRRREVDSREAGSCTADSCPAPLSDAYMTLQQMEFYLREINTTYAPRVSVQSIGKSVEGRDIWMVHVKSGGCAQGDTQPQVNLRHPRIAYWMMKRRAVWIEGGE</sequence>
<dbReference type="OrthoDB" id="3626597at2759"/>
<reference evidence="4 5" key="1">
    <citation type="submission" date="2018-04" db="EMBL/GenBank/DDBJ databases">
        <authorList>
            <person name="Zhang X."/>
            <person name="Yuan J."/>
            <person name="Li F."/>
            <person name="Xiang J."/>
        </authorList>
    </citation>
    <scope>NUCLEOTIDE SEQUENCE [LARGE SCALE GENOMIC DNA]</scope>
    <source>
        <tissue evidence="4">Muscle</tissue>
    </source>
</reference>
<dbReference type="EMBL" id="QCYY01001816">
    <property type="protein sequence ID" value="ROT75041.1"/>
    <property type="molecule type" value="Genomic_DNA"/>
</dbReference>
<comment type="caution">
    <text evidence="4">The sequence shown here is derived from an EMBL/GenBank/DDBJ whole genome shotgun (WGS) entry which is preliminary data.</text>
</comment>
<protein>
    <recommendedName>
        <fullName evidence="3">Peptidase M14 domain-containing protein</fullName>
    </recommendedName>
</protein>
<accession>A0A3R7PKR5</accession>
<dbReference type="GO" id="GO:0006508">
    <property type="term" value="P:proteolysis"/>
    <property type="evidence" value="ECO:0007669"/>
    <property type="project" value="InterPro"/>
</dbReference>
<gene>
    <name evidence="4" type="ORF">C7M84_006440</name>
</gene>
<feature type="domain" description="Peptidase M14" evidence="3">
    <location>
        <begin position="76"/>
        <end position="144"/>
    </location>
</feature>
<evidence type="ECO:0000256" key="2">
    <source>
        <dbReference type="SAM" id="MobiDB-lite"/>
    </source>
</evidence>
<dbReference type="SUPFAM" id="SSF53187">
    <property type="entry name" value="Zn-dependent exopeptidases"/>
    <property type="match status" value="1"/>
</dbReference>
<dbReference type="InterPro" id="IPR000834">
    <property type="entry name" value="Peptidase_M14"/>
</dbReference>
<dbReference type="GO" id="GO:0008270">
    <property type="term" value="F:zinc ion binding"/>
    <property type="evidence" value="ECO:0007669"/>
    <property type="project" value="InterPro"/>
</dbReference>
<comment type="similarity">
    <text evidence="1">Belongs to the peptidase M14 family.</text>
</comment>
<keyword evidence="5" id="KW-1185">Reference proteome</keyword>
<dbReference type="Pfam" id="PF00246">
    <property type="entry name" value="Peptidase_M14"/>
    <property type="match status" value="1"/>
</dbReference>
<name>A0A3R7PKR5_PENVA</name>
<evidence type="ECO:0000313" key="5">
    <source>
        <dbReference type="Proteomes" id="UP000283509"/>
    </source>
</evidence>
<dbReference type="Proteomes" id="UP000283509">
    <property type="component" value="Unassembled WGS sequence"/>
</dbReference>
<evidence type="ECO:0000256" key="1">
    <source>
        <dbReference type="ARBA" id="ARBA00005988"/>
    </source>
</evidence>
<dbReference type="Gene3D" id="3.40.630.10">
    <property type="entry name" value="Zn peptidases"/>
    <property type="match status" value="1"/>
</dbReference>